<dbReference type="Proteomes" id="UP000001064">
    <property type="component" value="Unassembled WGS sequence"/>
</dbReference>
<dbReference type="PANTHER" id="PTHR23355">
    <property type="entry name" value="RIBONUCLEASE"/>
    <property type="match status" value="1"/>
</dbReference>
<dbReference type="GO" id="GO:0000932">
    <property type="term" value="C:P-body"/>
    <property type="evidence" value="ECO:0000318"/>
    <property type="project" value="GO_Central"/>
</dbReference>
<dbReference type="GO" id="GO:0000175">
    <property type="term" value="F:3'-5'-RNA exonuclease activity"/>
    <property type="evidence" value="ECO:0000318"/>
    <property type="project" value="GO_Central"/>
</dbReference>
<dbReference type="GeneID" id="10510884"/>
<dbReference type="SMART" id="SM00955">
    <property type="entry name" value="RNB"/>
    <property type="match status" value="1"/>
</dbReference>
<dbReference type="InterPro" id="IPR050180">
    <property type="entry name" value="RNR_Ribonuclease"/>
</dbReference>
<evidence type="ECO:0000313" key="2">
    <source>
        <dbReference type="EMBL" id="EGC28468.1"/>
    </source>
</evidence>
<dbReference type="FunCoup" id="F1A5R4">
    <property type="interactions" value="8"/>
</dbReference>
<dbReference type="OMA" id="CFEMERE"/>
<dbReference type="STRING" id="5786.F1A5R4"/>
<organism evidence="2 3">
    <name type="scientific">Dictyostelium purpureum</name>
    <name type="common">Slime mold</name>
    <dbReference type="NCBI Taxonomy" id="5786"/>
    <lineage>
        <taxon>Eukaryota</taxon>
        <taxon>Amoebozoa</taxon>
        <taxon>Evosea</taxon>
        <taxon>Eumycetozoa</taxon>
        <taxon>Dictyostelia</taxon>
        <taxon>Dictyosteliales</taxon>
        <taxon>Dictyosteliaceae</taxon>
        <taxon>Dictyostelium</taxon>
    </lineage>
</organism>
<name>F1A5R4_DICPU</name>
<dbReference type="eggNOG" id="KOG2102">
    <property type="taxonomic scope" value="Eukaryota"/>
</dbReference>
<dbReference type="InParanoid" id="F1A5R4"/>
<feature type="domain" description="RNB" evidence="1">
    <location>
        <begin position="493"/>
        <end position="796"/>
    </location>
</feature>
<reference evidence="3" key="1">
    <citation type="journal article" date="2011" name="Genome Biol.">
        <title>Comparative genomics of the social amoebae Dictyostelium discoideum and Dictyostelium purpureum.</title>
        <authorList>
            <consortium name="US DOE Joint Genome Institute (JGI-PGF)"/>
            <person name="Sucgang R."/>
            <person name="Kuo A."/>
            <person name="Tian X."/>
            <person name="Salerno W."/>
            <person name="Parikh A."/>
            <person name="Feasley C.L."/>
            <person name="Dalin E."/>
            <person name="Tu H."/>
            <person name="Huang E."/>
            <person name="Barry K."/>
            <person name="Lindquist E."/>
            <person name="Shapiro H."/>
            <person name="Bruce D."/>
            <person name="Schmutz J."/>
            <person name="Salamov A."/>
            <person name="Fey P."/>
            <person name="Gaudet P."/>
            <person name="Anjard C."/>
            <person name="Babu M.M."/>
            <person name="Basu S."/>
            <person name="Bushmanova Y."/>
            <person name="van der Wel H."/>
            <person name="Katoh-Kurasawa M."/>
            <person name="Dinh C."/>
            <person name="Coutinho P.M."/>
            <person name="Saito T."/>
            <person name="Elias M."/>
            <person name="Schaap P."/>
            <person name="Kay R.R."/>
            <person name="Henrissat B."/>
            <person name="Eichinger L."/>
            <person name="Rivero F."/>
            <person name="Putnam N.H."/>
            <person name="West C.M."/>
            <person name="Loomis W.F."/>
            <person name="Chisholm R.L."/>
            <person name="Shaulsky G."/>
            <person name="Strassmann J.E."/>
            <person name="Queller D.C."/>
            <person name="Kuspa A."/>
            <person name="Grigoriev I.V."/>
        </authorList>
    </citation>
    <scope>NUCLEOTIDE SEQUENCE [LARGE SCALE GENOMIC DNA]</scope>
    <source>
        <strain evidence="3">QSDP1</strain>
    </source>
</reference>
<keyword evidence="3" id="KW-1185">Reference proteome</keyword>
<evidence type="ECO:0000259" key="1">
    <source>
        <dbReference type="SMART" id="SM00955"/>
    </source>
</evidence>
<sequence length="909" mass="105457">NTRVVIETQVEKEIVMGNEVDSNNPMYKDSFESFKSFQEGKKENINVDQQELPSIKNHNQEILDYNQDRFNFKKIKPMRGDIVLFISSDTGDSTMGYLEESKDGIYSTKLKNYLEPAILTDGKIQMILPTSYLRDNVSGLVQGLMDSLVELSKFYNIQISELNKIKIKLFKENINFLINSTKMYKTLDEKEAAGVKVLSHFTNLNKNPYSALIEILDIFNQLFVHKSDHFKVLSQILYREFSERTKVNSVDKDGNLWTNNQNRFESVEIKEAIKYLFSKPVNSSGESKKFSSLFWSDAIHSFFTIKAIQYFDCFEMERESFYCFTKDYLDGYKKEIDYLLDPDNQTDLKIFLKYSLKILNNTLNDSNWKPNLIILHDAKIPNYNPNKENEKLERSFRIFIKLLKRCLVSFNEKENSGIIKRNICSLLRIDNANQLKFLLVGLKESQQHDIILDLKERINGNKFIELPKQKLMKMIESDRSSSNTSLLDFGNSRKTIDSKSYTIDSITTKDVDDAVGIIKEENGDYIVVVHISDVTDSVKPFSQLYEWAKYQSSSIYLPNSTHFMLPNFISDQSSLEPNKENRCLSYQFRVNEKGQITDYSIFPSLVKNIVKTNYDKVTNSINSFNGINSGSSDIHSNEETEELNQLFKIASKLKKNRELKGVSIVNLPKSKVVYNEEAKKYELAEEDSGTLSHTLVSELMIATNWISSDFCIKNNLPIPFRGQSEPDFNANLEHLSKLHPIAGSHLLLRQFKKGVLDHNNIGHYSLGLNSYTWSTSPIRRFSDMLVHTQIKNYLLEKQPLLNTEYLERTLPYVQKNLESIKDFQRKYEKEILNRILKMQGFNKLYRAVKLSKTTFGNKSVVKFLLLDHGLLSITLQVDNYQGELDDKIYLLEAKPNHRNIFRFEIVKEQ</sequence>
<dbReference type="EMBL" id="GL871626">
    <property type="protein sequence ID" value="EGC28468.1"/>
    <property type="molecule type" value="Genomic_DNA"/>
</dbReference>
<dbReference type="KEGG" id="dpp:DICPUDRAFT_160116"/>
<accession>F1A5R4</accession>
<feature type="non-terminal residue" evidence="2">
    <location>
        <position position="909"/>
    </location>
</feature>
<dbReference type="InterPro" id="IPR001900">
    <property type="entry name" value="RNase_II/R"/>
</dbReference>
<dbReference type="PANTHER" id="PTHR23355:SF9">
    <property type="entry name" value="DIS3-LIKE EXONUCLEASE 2"/>
    <property type="match status" value="1"/>
</dbReference>
<gene>
    <name evidence="2" type="ORF">DICPUDRAFT_160116</name>
</gene>
<dbReference type="RefSeq" id="XP_003295008.1">
    <property type="nucleotide sequence ID" value="XM_003294960.1"/>
</dbReference>
<dbReference type="Pfam" id="PF00773">
    <property type="entry name" value="RNB"/>
    <property type="match status" value="1"/>
</dbReference>
<protein>
    <recommendedName>
        <fullName evidence="1">RNB domain-containing protein</fullName>
    </recommendedName>
</protein>
<dbReference type="GO" id="GO:0006402">
    <property type="term" value="P:mRNA catabolic process"/>
    <property type="evidence" value="ECO:0000318"/>
    <property type="project" value="GO_Central"/>
</dbReference>
<dbReference type="SUPFAM" id="SSF50249">
    <property type="entry name" value="Nucleic acid-binding proteins"/>
    <property type="match status" value="1"/>
</dbReference>
<dbReference type="GO" id="GO:0003723">
    <property type="term" value="F:RNA binding"/>
    <property type="evidence" value="ECO:0007669"/>
    <property type="project" value="InterPro"/>
</dbReference>
<dbReference type="AlphaFoldDB" id="F1A5R4"/>
<dbReference type="InterPro" id="IPR012340">
    <property type="entry name" value="NA-bd_OB-fold"/>
</dbReference>
<dbReference type="VEuPathDB" id="AmoebaDB:DICPUDRAFT_160116"/>
<proteinExistence type="predicted"/>
<dbReference type="OrthoDB" id="2285229at2759"/>
<evidence type="ECO:0000313" key="3">
    <source>
        <dbReference type="Proteomes" id="UP000001064"/>
    </source>
</evidence>